<dbReference type="GO" id="GO:0005813">
    <property type="term" value="C:centrosome"/>
    <property type="evidence" value="ECO:0007669"/>
    <property type="project" value="UniProtKB-SubCell"/>
</dbReference>
<feature type="compositionally biased region" description="Polar residues" evidence="9">
    <location>
        <begin position="880"/>
        <end position="889"/>
    </location>
</feature>
<dbReference type="PANTHER" id="PTHR12609">
    <property type="entry name" value="MICROTUBULE ASSOCIATED PROTEIN XMAP215"/>
    <property type="match status" value="1"/>
</dbReference>
<evidence type="ECO:0000256" key="6">
    <source>
        <dbReference type="ARBA" id="ARBA00023212"/>
    </source>
</evidence>
<feature type="compositionally biased region" description="Basic residues" evidence="9">
    <location>
        <begin position="558"/>
        <end position="573"/>
    </location>
</feature>
<dbReference type="FunFam" id="1.25.10.10:FF:000050">
    <property type="entry name" value="Cytoskeleton-associated protein 5 isoform X1"/>
    <property type="match status" value="1"/>
</dbReference>
<dbReference type="GO" id="GO:0030951">
    <property type="term" value="P:establishment or maintenance of microtubule cytoskeleton polarity"/>
    <property type="evidence" value="ECO:0007669"/>
    <property type="project" value="InterPro"/>
</dbReference>
<feature type="domain" description="TOG" evidence="10">
    <location>
        <begin position="644"/>
        <end position="883"/>
    </location>
</feature>
<feature type="region of interest" description="Disordered" evidence="9">
    <location>
        <begin position="528"/>
        <end position="612"/>
    </location>
</feature>
<feature type="domain" description="TOG" evidence="10">
    <location>
        <begin position="271"/>
        <end position="506"/>
    </location>
</feature>
<name>A0A0K2TDH6_LEPSM</name>
<dbReference type="GO" id="GO:0051301">
    <property type="term" value="P:cell division"/>
    <property type="evidence" value="ECO:0007669"/>
    <property type="project" value="UniProtKB-KW"/>
</dbReference>
<gene>
    <name evidence="11" type="primary">CKAP5</name>
</gene>
<dbReference type="InterPro" id="IPR034085">
    <property type="entry name" value="TOG"/>
</dbReference>
<evidence type="ECO:0000256" key="4">
    <source>
        <dbReference type="ARBA" id="ARBA00022737"/>
    </source>
</evidence>
<dbReference type="SMART" id="SM01349">
    <property type="entry name" value="TOG"/>
    <property type="match status" value="3"/>
</dbReference>
<feature type="compositionally biased region" description="Polar residues" evidence="9">
    <location>
        <begin position="912"/>
        <end position="927"/>
    </location>
</feature>
<organism evidence="11">
    <name type="scientific">Lepeophtheirus salmonis</name>
    <name type="common">Salmon louse</name>
    <name type="synonym">Caligus salmonis</name>
    <dbReference type="NCBI Taxonomy" id="72036"/>
    <lineage>
        <taxon>Eukaryota</taxon>
        <taxon>Metazoa</taxon>
        <taxon>Ecdysozoa</taxon>
        <taxon>Arthropoda</taxon>
        <taxon>Crustacea</taxon>
        <taxon>Multicrustacea</taxon>
        <taxon>Hexanauplia</taxon>
        <taxon>Copepoda</taxon>
        <taxon>Siphonostomatoida</taxon>
        <taxon>Caligidae</taxon>
        <taxon>Lepeophtheirus</taxon>
    </lineage>
</organism>
<feature type="compositionally biased region" description="Low complexity" evidence="9">
    <location>
        <begin position="939"/>
        <end position="953"/>
    </location>
</feature>
<dbReference type="InterPro" id="IPR045110">
    <property type="entry name" value="XMAP215"/>
</dbReference>
<keyword evidence="7" id="KW-0131">Cell cycle</keyword>
<evidence type="ECO:0000256" key="2">
    <source>
        <dbReference type="ARBA" id="ARBA00022490"/>
    </source>
</evidence>
<dbReference type="InterPro" id="IPR011989">
    <property type="entry name" value="ARM-like"/>
</dbReference>
<feature type="compositionally biased region" description="Low complexity" evidence="9">
    <location>
        <begin position="1485"/>
        <end position="1497"/>
    </location>
</feature>
<evidence type="ECO:0000256" key="3">
    <source>
        <dbReference type="ARBA" id="ARBA00022618"/>
    </source>
</evidence>
<dbReference type="InterPro" id="IPR016024">
    <property type="entry name" value="ARM-type_fold"/>
</dbReference>
<dbReference type="FunFam" id="1.25.10.10:FF:000063">
    <property type="entry name" value="Putative cytoskeleton-associated protein 5"/>
    <property type="match status" value="1"/>
</dbReference>
<protein>
    <submittedName>
        <fullName evidence="11">Cytoskeleton associated protein 5 [Falco peregrinus]</fullName>
    </submittedName>
</protein>
<reference evidence="11" key="1">
    <citation type="submission" date="2014-05" db="EMBL/GenBank/DDBJ databases">
        <authorList>
            <person name="Chronopoulou M."/>
        </authorList>
    </citation>
    <scope>NUCLEOTIDE SEQUENCE</scope>
    <source>
        <tissue evidence="11">Whole organism</tissue>
    </source>
</reference>
<accession>A0A0K2TDH6</accession>
<dbReference type="GO" id="GO:0061863">
    <property type="term" value="F:microtubule plus end polymerase"/>
    <property type="evidence" value="ECO:0007669"/>
    <property type="project" value="InterPro"/>
</dbReference>
<dbReference type="Pfam" id="PF21041">
    <property type="entry name" value="XMAP215_CLASP_TOG"/>
    <property type="match status" value="3"/>
</dbReference>
<dbReference type="Gene3D" id="1.25.10.10">
    <property type="entry name" value="Leucine-rich Repeat Variant"/>
    <property type="match status" value="3"/>
</dbReference>
<dbReference type="GO" id="GO:0046785">
    <property type="term" value="P:microtubule polymerization"/>
    <property type="evidence" value="ECO:0007669"/>
    <property type="project" value="InterPro"/>
</dbReference>
<sequence length="1517" mass="168975">MAEDESTYLKLPVEERCTHKIWKARLHGYEEVVKLFNNLDGDDEKWRKFHGLIKKFVVDINVVAQEKGLLAALAYSEKCDSAGKNTSEIIEGLVSKCVGAPKAKTKGLAGQICLMFCEIETHDKVIEELLKGLSQKNPKTVAGCITIIAACLRAFGTKIIKVSPLLKAGIPLLDHRDKGIREECKKLIIESYRWVGEIMKTQLTGLKPVQLTELETEFEKLENVGKAKPERLIRSQQAVGLIAGDGDGCDGVENGGEGGAESDEEAIDPYDLIEPVDILQKIPKNFFELVEEKKWQSRKEALDVLLPLTKTPKIVPGDFNEIIRVLKKFITKDTNVMLVAIAAQCIAGIAKGLRSSFKQGAVILLPACLEKFKEKKANVVSGLQEAVDAMYPILGIETIQEDLLASLKHKTPSVNAESAKYLARCFAKCPPLLVSNKKLLKSYVTALLDKLSVSDPIVRESCSEALGVLMKFLGESSLMKFMPDLDNIKLSKIKEFCEKAELSGKSAAQLQAAPPKAKIVKPSSAPKAKIVSAASSSNDINKDDSEEVEEDFAVPKKPLSKKATQKKVVKSGKKPPSSDGDSKERKTSSAKSRFGMVAAAASNKKKNEEDTGAPYVNANLKNSRFKEETKFKVLKWNFTTPRPEFVEQLNDQMTNANFNKTILTQMFHNDFKQHIKVIDSLIKYLPKDLDGLKDNLDLILKWLTLRFFETSPSVLMKGLDYLKSVFKMLAEDSYVLHEIEATSFIPYLVNKVGDPKEAIRNSIKEILKIMSQVYAANKLVNFFMNGLLSKNSKQRAECLDELAHLIKGYGISVLQPSPSNNLKEVAKQISDRDTSVRNAAMNTIAEAYFQEGEKMYKMIGNLPEKDMTMLEERIKRASKTRQPNVPQEQATTSPSNNKNANNNLPASKAAQSGRNIPNPGQTRSSSARQRMVNQNIINNNNEANNNQSNSHNNQRSKVSPGRPVSGAFTLNYEEIEAVSEYRMSESGPRLVRHNLDEIFGDVSLPKTQTSKTYSSPPPPNHYNSIGNTPLTENNEVYEAIDLVLSQVFSLDTMTALNALTQLDDVIKDSEKVKLIINRLDQFIVACYNKYKHVLFTMMPTDNCNQKDVVKLFQFTTMALMSLYHRSDITKNTSLASLHDLIEVMINILTEPKVHELPGSSPLIKAMNVLTIKIVDRSNHTNVTCAFLKLLKKSVPTSGLRPKFADLVMKCLWKIIRSIDQWMPQLHIDILLAELHEFLKAYPQSYWKMQEADTHLRTVKTIVHTLAKAKGPDIMNHLGKISDPENSDLVPYLQKLMNCVVGTNEAVESRKASSSASKLPRFSKTDHETLGEIFKKIGQKEMTKQGLEELYNFKQQNPHADLEPFFARSSQYFRDYIEKGLKKIEMEVKSGSNNANLTSASGNVGLSSRFVLSDNVSNDGNGGSSSGQAHAFFLDRLKRLRTAGGLDNDDVGQENKQGANSHLRIYAPRKASGSDRLLDTPSGIPTSTSSNTRNSSNSEPTQIEDIRRRLEKIKQSAF</sequence>
<feature type="region of interest" description="Disordered" evidence="9">
    <location>
        <begin position="939"/>
        <end position="965"/>
    </location>
</feature>
<dbReference type="GO" id="GO:0051231">
    <property type="term" value="P:spindle elongation"/>
    <property type="evidence" value="ECO:0007669"/>
    <property type="project" value="UniProtKB-ARBA"/>
</dbReference>
<feature type="domain" description="TOG" evidence="10">
    <location>
        <begin position="1"/>
        <end position="227"/>
    </location>
</feature>
<keyword evidence="4" id="KW-0677">Repeat</keyword>
<comment type="similarity">
    <text evidence="8">Belongs to the TOG/XMAP215 family.</text>
</comment>
<feature type="region of interest" description="Disordered" evidence="9">
    <location>
        <begin position="1444"/>
        <end position="1505"/>
    </location>
</feature>
<comment type="subcellular location">
    <subcellularLocation>
        <location evidence="1">Cytoplasm</location>
        <location evidence="1">Cytoskeleton</location>
        <location evidence="1">Microtubule organizing center</location>
        <location evidence="1">Centrosome</location>
    </subcellularLocation>
</comment>
<dbReference type="GO" id="GO:0005874">
    <property type="term" value="C:microtubule"/>
    <property type="evidence" value="ECO:0007669"/>
    <property type="project" value="UniProtKB-ARBA"/>
</dbReference>
<dbReference type="FunFam" id="1.25.10.10:FF:000019">
    <property type="entry name" value="Cytoskeleton-associated protein 5"/>
    <property type="match status" value="1"/>
</dbReference>
<keyword evidence="3" id="KW-0132">Cell division</keyword>
<evidence type="ECO:0000256" key="9">
    <source>
        <dbReference type="SAM" id="MobiDB-lite"/>
    </source>
</evidence>
<keyword evidence="5" id="KW-0498">Mitosis</keyword>
<evidence type="ECO:0000256" key="5">
    <source>
        <dbReference type="ARBA" id="ARBA00022776"/>
    </source>
</evidence>
<dbReference type="EMBL" id="HACA01006748">
    <property type="protein sequence ID" value="CDW24109.1"/>
    <property type="molecule type" value="Transcribed_RNA"/>
</dbReference>
<keyword evidence="2" id="KW-0963">Cytoplasm</keyword>
<dbReference type="GO" id="GO:0051010">
    <property type="term" value="F:microtubule plus-end binding"/>
    <property type="evidence" value="ECO:0007669"/>
    <property type="project" value="InterPro"/>
</dbReference>
<feature type="region of interest" description="Disordered" evidence="9">
    <location>
        <begin position="876"/>
        <end position="927"/>
    </location>
</feature>
<dbReference type="InterPro" id="IPR048491">
    <property type="entry name" value="XMAP215_CLASP_TOG"/>
</dbReference>
<evidence type="ECO:0000256" key="8">
    <source>
        <dbReference type="ARBA" id="ARBA00025722"/>
    </source>
</evidence>
<evidence type="ECO:0000259" key="10">
    <source>
        <dbReference type="SMART" id="SM01349"/>
    </source>
</evidence>
<dbReference type="OrthoDB" id="205662at2759"/>
<evidence type="ECO:0000313" key="11">
    <source>
        <dbReference type="EMBL" id="CDW24109.1"/>
    </source>
</evidence>
<evidence type="ECO:0000256" key="1">
    <source>
        <dbReference type="ARBA" id="ARBA00004300"/>
    </source>
</evidence>
<dbReference type="SUPFAM" id="SSF48371">
    <property type="entry name" value="ARM repeat"/>
    <property type="match status" value="1"/>
</dbReference>
<keyword evidence="6" id="KW-0206">Cytoskeleton</keyword>
<proteinExistence type="inferred from homology"/>
<feature type="compositionally biased region" description="Low complexity" evidence="9">
    <location>
        <begin position="890"/>
        <end position="910"/>
    </location>
</feature>
<evidence type="ECO:0000256" key="7">
    <source>
        <dbReference type="ARBA" id="ARBA00023306"/>
    </source>
</evidence>